<accession>A0A6N1ARV4</accession>
<dbReference type="SUPFAM" id="SSF47413">
    <property type="entry name" value="lambda repressor-like DNA-binding domains"/>
    <property type="match status" value="1"/>
</dbReference>
<evidence type="ECO:0000313" key="3">
    <source>
        <dbReference type="EMBL" id="QKS54326.1"/>
    </source>
</evidence>
<dbReference type="KEGG" id="aoz:HUE56_28140"/>
<dbReference type="AlphaFoldDB" id="A0A6N1ARV4"/>
<sequence length="159" mass="18310">MFAADVFVGLHGLMPIHWFVLIDKYRSGRSWSRRHNGVMIRIMPLSLKQRVGLRVKEARAARSLTQEALADLVGRTVEAVSNIERGRTFPTIETLEQLGRHLDMPIQYFFEDADQSIEDKRFILEGRVKAIARRLNQEDLELAVLQMTAMLEVRHPRSG</sequence>
<dbReference type="InterPro" id="IPR010982">
    <property type="entry name" value="Lambda_DNA-bd_dom_sf"/>
</dbReference>
<dbReference type="SMART" id="SM00530">
    <property type="entry name" value="HTH_XRE"/>
    <property type="match status" value="1"/>
</dbReference>
<keyword evidence="1" id="KW-0238">DNA-binding</keyword>
<dbReference type="Pfam" id="PF01381">
    <property type="entry name" value="HTH_3"/>
    <property type="match status" value="1"/>
</dbReference>
<dbReference type="CDD" id="cd00093">
    <property type="entry name" value="HTH_XRE"/>
    <property type="match status" value="1"/>
</dbReference>
<dbReference type="GO" id="GO:0003677">
    <property type="term" value="F:DNA binding"/>
    <property type="evidence" value="ECO:0007669"/>
    <property type="project" value="UniProtKB-KW"/>
</dbReference>
<dbReference type="RefSeq" id="WP_149201497.1">
    <property type="nucleotide sequence ID" value="NZ_BSOV01000011.1"/>
</dbReference>
<evidence type="ECO:0000256" key="1">
    <source>
        <dbReference type="ARBA" id="ARBA00023125"/>
    </source>
</evidence>
<feature type="domain" description="HTH cro/C1-type" evidence="2">
    <location>
        <begin position="55"/>
        <end position="109"/>
    </location>
</feature>
<proteinExistence type="predicted"/>
<dbReference type="PROSITE" id="PS50943">
    <property type="entry name" value="HTH_CROC1"/>
    <property type="match status" value="1"/>
</dbReference>
<evidence type="ECO:0000313" key="4">
    <source>
        <dbReference type="Proteomes" id="UP000509702"/>
    </source>
</evidence>
<dbReference type="Proteomes" id="UP000509702">
    <property type="component" value="Plasmid unnamed6"/>
</dbReference>
<dbReference type="PANTHER" id="PTHR46797">
    <property type="entry name" value="HTH-TYPE TRANSCRIPTIONAL REGULATOR"/>
    <property type="match status" value="1"/>
</dbReference>
<dbReference type="InterPro" id="IPR050807">
    <property type="entry name" value="TransReg_Diox_bact_type"/>
</dbReference>
<gene>
    <name evidence="3" type="ORF">HUE56_28140</name>
</gene>
<reference evidence="3 4" key="1">
    <citation type="submission" date="2020-06" db="EMBL/GenBank/DDBJ databases">
        <title>Complete genome of Azosprillum oryzae KACC14407.</title>
        <authorList>
            <person name="Kim M."/>
            <person name="Park Y.-J."/>
            <person name="Shin J.-H."/>
        </authorList>
    </citation>
    <scope>NUCLEOTIDE SEQUENCE [LARGE SCALE GENOMIC DNA]</scope>
    <source>
        <strain evidence="3 4">KACC 14407</strain>
        <plasmid evidence="3 4">unnamed6</plasmid>
    </source>
</reference>
<dbReference type="GO" id="GO:0005829">
    <property type="term" value="C:cytosol"/>
    <property type="evidence" value="ECO:0007669"/>
    <property type="project" value="TreeGrafter"/>
</dbReference>
<geneLocation type="plasmid" evidence="3 4">
    <name>unnamed6</name>
</geneLocation>
<organism evidence="3 4">
    <name type="scientific">Azospirillum oryzae</name>
    <dbReference type="NCBI Taxonomy" id="286727"/>
    <lineage>
        <taxon>Bacteria</taxon>
        <taxon>Pseudomonadati</taxon>
        <taxon>Pseudomonadota</taxon>
        <taxon>Alphaproteobacteria</taxon>
        <taxon>Rhodospirillales</taxon>
        <taxon>Azospirillaceae</taxon>
        <taxon>Azospirillum</taxon>
    </lineage>
</organism>
<dbReference type="PANTHER" id="PTHR46797:SF1">
    <property type="entry name" value="METHYLPHOSPHONATE SYNTHASE"/>
    <property type="match status" value="1"/>
</dbReference>
<evidence type="ECO:0000259" key="2">
    <source>
        <dbReference type="PROSITE" id="PS50943"/>
    </source>
</evidence>
<keyword evidence="4" id="KW-1185">Reference proteome</keyword>
<dbReference type="InterPro" id="IPR001387">
    <property type="entry name" value="Cro/C1-type_HTH"/>
</dbReference>
<name>A0A6N1ARV4_9PROT</name>
<dbReference type="Gene3D" id="1.10.260.40">
    <property type="entry name" value="lambda repressor-like DNA-binding domains"/>
    <property type="match status" value="1"/>
</dbReference>
<dbReference type="GO" id="GO:0003700">
    <property type="term" value="F:DNA-binding transcription factor activity"/>
    <property type="evidence" value="ECO:0007669"/>
    <property type="project" value="TreeGrafter"/>
</dbReference>
<protein>
    <submittedName>
        <fullName evidence="3">Helix-turn-helix transcriptional regulator</fullName>
    </submittedName>
</protein>
<dbReference type="EMBL" id="CP054621">
    <property type="protein sequence ID" value="QKS54326.1"/>
    <property type="molecule type" value="Genomic_DNA"/>
</dbReference>
<dbReference type="OrthoDB" id="2986852at2"/>
<keyword evidence="3" id="KW-0614">Plasmid</keyword>